<keyword evidence="2" id="KW-0732">Signal</keyword>
<dbReference type="Gene3D" id="3.40.630.40">
    <property type="entry name" value="Zn-dependent exopeptidases"/>
    <property type="match status" value="1"/>
</dbReference>
<evidence type="ECO:0000313" key="5">
    <source>
        <dbReference type="Proteomes" id="UP000218775"/>
    </source>
</evidence>
<evidence type="ECO:0000256" key="2">
    <source>
        <dbReference type="SAM" id="SignalP"/>
    </source>
</evidence>
<feature type="domain" description="MurNAc-LAA" evidence="3">
    <location>
        <begin position="102"/>
        <end position="217"/>
    </location>
</feature>
<accession>A0A2A4X5E0</accession>
<evidence type="ECO:0000256" key="1">
    <source>
        <dbReference type="ARBA" id="ARBA00022801"/>
    </source>
</evidence>
<dbReference type="InterPro" id="IPR002508">
    <property type="entry name" value="MurNAc-LAA_cat"/>
</dbReference>
<keyword evidence="1" id="KW-0378">Hydrolase</keyword>
<dbReference type="SMART" id="SM00646">
    <property type="entry name" value="Ami_3"/>
    <property type="match status" value="1"/>
</dbReference>
<dbReference type="InterPro" id="IPR050695">
    <property type="entry name" value="N-acetylmuramoyl_amidase_3"/>
</dbReference>
<dbReference type="GO" id="GO:0008745">
    <property type="term" value="F:N-acetylmuramoyl-L-alanine amidase activity"/>
    <property type="evidence" value="ECO:0007669"/>
    <property type="project" value="InterPro"/>
</dbReference>
<dbReference type="GO" id="GO:0030288">
    <property type="term" value="C:outer membrane-bounded periplasmic space"/>
    <property type="evidence" value="ECO:0007669"/>
    <property type="project" value="TreeGrafter"/>
</dbReference>
<organism evidence="4 5">
    <name type="scientific">Aerophobetes bacterium</name>
    <dbReference type="NCBI Taxonomy" id="2030807"/>
    <lineage>
        <taxon>Bacteria</taxon>
        <taxon>Candidatus Aerophobota</taxon>
    </lineage>
</organism>
<feature type="signal peptide" evidence="2">
    <location>
        <begin position="1"/>
        <end position="26"/>
    </location>
</feature>
<dbReference type="PANTHER" id="PTHR30404">
    <property type="entry name" value="N-ACETYLMURAMOYL-L-ALANINE AMIDASE"/>
    <property type="match status" value="1"/>
</dbReference>
<name>A0A2A4X5E0_UNCAE</name>
<dbReference type="GO" id="GO:0009253">
    <property type="term" value="P:peptidoglycan catabolic process"/>
    <property type="evidence" value="ECO:0007669"/>
    <property type="project" value="InterPro"/>
</dbReference>
<comment type="caution">
    <text evidence="4">The sequence shown here is derived from an EMBL/GenBank/DDBJ whole genome shotgun (WGS) entry which is preliminary data.</text>
</comment>
<sequence length="222" mass="24917">MRIKPKFLFFLLVSFFSFVVMNPVCAAPSKKMVKKKMSSRAPLIVIDPGHGGGDQGAKVGSVIEKKIAMQTAIYLKRYLTQKGLRVVLTRSGDQMVSLDKRASIANKTKCHLFVSLHFNAHHNTGVQGIEVFYYNKGIQWRKVRSKRIADKVLKEVLGSTKALSRGVKHGNYHVVRETKMPAILVEGGFITNSEERQKIQNPAHLKKLAHSIGKAVHSYFYP</sequence>
<dbReference type="EMBL" id="NVUK01000013">
    <property type="protein sequence ID" value="PCI77790.1"/>
    <property type="molecule type" value="Genomic_DNA"/>
</dbReference>
<dbReference type="CDD" id="cd02696">
    <property type="entry name" value="MurNAc-LAA"/>
    <property type="match status" value="1"/>
</dbReference>
<protein>
    <submittedName>
        <fullName evidence="4">N-acetylmuramoyl-L-alanine amidase</fullName>
    </submittedName>
</protein>
<dbReference type="Proteomes" id="UP000218775">
    <property type="component" value="Unassembled WGS sequence"/>
</dbReference>
<dbReference type="Pfam" id="PF01520">
    <property type="entry name" value="Amidase_3"/>
    <property type="match status" value="1"/>
</dbReference>
<feature type="chain" id="PRO_5012833820" evidence="2">
    <location>
        <begin position="27"/>
        <end position="222"/>
    </location>
</feature>
<evidence type="ECO:0000259" key="3">
    <source>
        <dbReference type="SMART" id="SM00646"/>
    </source>
</evidence>
<dbReference type="AlphaFoldDB" id="A0A2A4X5E0"/>
<gene>
    <name evidence="4" type="ORF">COB21_02655</name>
</gene>
<dbReference type="PANTHER" id="PTHR30404:SF0">
    <property type="entry name" value="N-ACETYLMURAMOYL-L-ALANINE AMIDASE AMIC"/>
    <property type="match status" value="1"/>
</dbReference>
<evidence type="ECO:0000313" key="4">
    <source>
        <dbReference type="EMBL" id="PCI77790.1"/>
    </source>
</evidence>
<proteinExistence type="predicted"/>
<dbReference type="SUPFAM" id="SSF53187">
    <property type="entry name" value="Zn-dependent exopeptidases"/>
    <property type="match status" value="1"/>
</dbReference>
<reference evidence="5" key="1">
    <citation type="submission" date="2017-08" db="EMBL/GenBank/DDBJ databases">
        <title>A dynamic microbial community with high functional redundancy inhabits the cold, oxic subseafloor aquifer.</title>
        <authorList>
            <person name="Tully B.J."/>
            <person name="Wheat C.G."/>
            <person name="Glazer B.T."/>
            <person name="Huber J.A."/>
        </authorList>
    </citation>
    <scope>NUCLEOTIDE SEQUENCE [LARGE SCALE GENOMIC DNA]</scope>
</reference>